<dbReference type="GO" id="GO:0046872">
    <property type="term" value="F:metal ion binding"/>
    <property type="evidence" value="ECO:0007669"/>
    <property type="project" value="UniProtKB-KW"/>
</dbReference>
<evidence type="ECO:0000256" key="1">
    <source>
        <dbReference type="ARBA" id="ARBA00004123"/>
    </source>
</evidence>
<dbReference type="PROSITE" id="PS50023">
    <property type="entry name" value="LIM_DOMAIN_2"/>
    <property type="match status" value="3"/>
</dbReference>
<feature type="region of interest" description="Disordered" evidence="14">
    <location>
        <begin position="274"/>
        <end position="334"/>
    </location>
</feature>
<feature type="domain" description="LIM zinc-binding" evidence="15">
    <location>
        <begin position="469"/>
        <end position="529"/>
    </location>
</feature>
<dbReference type="PANTHER" id="PTHR24207:SF0">
    <property type="entry name" value="LIPOMA-PREFERRED PARTNER"/>
    <property type="match status" value="1"/>
</dbReference>
<evidence type="ECO:0000256" key="8">
    <source>
        <dbReference type="ARBA" id="ARBA00022833"/>
    </source>
</evidence>
<feature type="region of interest" description="Disordered" evidence="14">
    <location>
        <begin position="1"/>
        <end position="122"/>
    </location>
</feature>
<protein>
    <submittedName>
        <fullName evidence="17">Thyroid receptor-interacting protein 6 isoform X1</fullName>
    </submittedName>
</protein>
<dbReference type="CDD" id="cd09357">
    <property type="entry name" value="LIM3_Zyxin_like"/>
    <property type="match status" value="1"/>
</dbReference>
<dbReference type="PANTHER" id="PTHR24207">
    <property type="entry name" value="ZYX102 PROTEIN"/>
    <property type="match status" value="1"/>
</dbReference>
<gene>
    <name evidence="17" type="primary">TRIP6</name>
</gene>
<evidence type="ECO:0000256" key="12">
    <source>
        <dbReference type="ARBA" id="ARBA00023242"/>
    </source>
</evidence>
<dbReference type="GO" id="GO:0005737">
    <property type="term" value="C:cytoplasm"/>
    <property type="evidence" value="ECO:0007669"/>
    <property type="project" value="UniProtKB-SubCell"/>
</dbReference>
<evidence type="ECO:0000256" key="9">
    <source>
        <dbReference type="ARBA" id="ARBA00022889"/>
    </source>
</evidence>
<dbReference type="FunFam" id="2.10.110.10:FF:000027">
    <property type="entry name" value="lipoma-preferred partner isoform X1"/>
    <property type="match status" value="1"/>
</dbReference>
<keyword evidence="11 13" id="KW-0440">LIM domain</keyword>
<keyword evidence="9" id="KW-0130">Cell adhesion</keyword>
<keyword evidence="16" id="KW-1185">Reference proteome</keyword>
<keyword evidence="7" id="KW-0677">Repeat</keyword>
<feature type="compositionally biased region" description="Polar residues" evidence="14">
    <location>
        <begin position="46"/>
        <end position="57"/>
    </location>
</feature>
<keyword evidence="10" id="KW-0965">Cell junction</keyword>
<evidence type="ECO:0000256" key="7">
    <source>
        <dbReference type="ARBA" id="ARBA00022737"/>
    </source>
</evidence>
<dbReference type="Pfam" id="PF00412">
    <property type="entry name" value="LIM"/>
    <property type="match status" value="3"/>
</dbReference>
<evidence type="ECO:0000256" key="11">
    <source>
        <dbReference type="ARBA" id="ARBA00023038"/>
    </source>
</evidence>
<feature type="compositionally biased region" description="Pro residues" evidence="14">
    <location>
        <begin position="63"/>
        <end position="74"/>
    </location>
</feature>
<comment type="subcellular location">
    <subcellularLocation>
        <location evidence="2">Cell junction</location>
    </subcellularLocation>
    <subcellularLocation>
        <location evidence="3">Cytoplasm</location>
    </subcellularLocation>
    <subcellularLocation>
        <location evidence="1">Nucleus</location>
    </subcellularLocation>
</comment>
<dbReference type="SMART" id="SM00132">
    <property type="entry name" value="LIM"/>
    <property type="match status" value="3"/>
</dbReference>
<dbReference type="GO" id="GO:0005634">
    <property type="term" value="C:nucleus"/>
    <property type="evidence" value="ECO:0007669"/>
    <property type="project" value="UniProtKB-SubCell"/>
</dbReference>
<dbReference type="PROSITE" id="PS00478">
    <property type="entry name" value="LIM_DOMAIN_1"/>
    <property type="match status" value="1"/>
</dbReference>
<reference evidence="17" key="1">
    <citation type="submission" date="2025-08" db="UniProtKB">
        <authorList>
            <consortium name="RefSeq"/>
        </authorList>
    </citation>
    <scope>IDENTIFICATION</scope>
    <source>
        <tissue evidence="17">Blood</tissue>
    </source>
</reference>
<keyword evidence="8 13" id="KW-0862">Zinc</keyword>
<dbReference type="GO" id="GO:0098609">
    <property type="term" value="P:cell-cell adhesion"/>
    <property type="evidence" value="ECO:0007669"/>
    <property type="project" value="TreeGrafter"/>
</dbReference>
<feature type="compositionally biased region" description="Basic and acidic residues" evidence="14">
    <location>
        <begin position="79"/>
        <end position="92"/>
    </location>
</feature>
<evidence type="ECO:0000256" key="4">
    <source>
        <dbReference type="ARBA" id="ARBA00009611"/>
    </source>
</evidence>
<dbReference type="CDD" id="cd09350">
    <property type="entry name" value="LIM1_TRIP6"/>
    <property type="match status" value="1"/>
</dbReference>
<feature type="region of interest" description="Disordered" evidence="14">
    <location>
        <begin position="137"/>
        <end position="175"/>
    </location>
</feature>
<keyword evidence="5" id="KW-0963">Cytoplasm</keyword>
<keyword evidence="17" id="KW-0675">Receptor</keyword>
<dbReference type="Proteomes" id="UP001190640">
    <property type="component" value="Chromosome 12"/>
</dbReference>
<dbReference type="Gene3D" id="2.10.110.10">
    <property type="entry name" value="Cysteine Rich Protein"/>
    <property type="match status" value="3"/>
</dbReference>
<dbReference type="InterPro" id="IPR001781">
    <property type="entry name" value="Znf_LIM"/>
</dbReference>
<evidence type="ECO:0000256" key="13">
    <source>
        <dbReference type="PROSITE-ProRule" id="PRU00125"/>
    </source>
</evidence>
<sequence>MMSGPTWLPPKQVGVSGSPGILVSAPVACKPQKSFAAAPTTPKPTYGSQEANGTMSMTGPAPRYQPPAAGPPSLPQDAPAEHHFPSKEERGSRGSWGSISPPGYHGQGSTLDQRPPCPSSIDVQIDSLTNMLADMESAGHHRGERQIVDSTPYPPALPHPGASKPTSAYKPGPPGAFPPAKSAAFATDSYAKSVPYGGQPSQAPAYPSASVLPAQYSTPGSGDSYGAGYQRAMAAAKPYPQPMPASYTTASTSAGPHFNVQVKVAQPVLGYNQPRRRAEQAYGPPSPRPGYGAKPPPQYASEPGLRTRPHDAEPWYPEPPSYGKRAGEGEFYASPGGHAKLGSAGGQYLSGLGKPGKEELAAASQMPASGGGLRYQHQAPPSRPEEELDRLTKKLVYDMNNPPSGEYFGRCARCGENVVGDGTGCVAMDQVFHVECFTCSTCHCRLRGQPFYAIDRRSYCESCYIVTLEKCSMCSKPIMDRILRAMGKAYHPQCFTCVVCHRCLDGVPFTVDATSQIHCIEDFHRKFAPRCSVCGNAIMPEPGQEETVRIVALDRSFHIGCYKCEECGLLLSSEGEGRGCYPLDGHILCKSCSARHIQELSSKITTDC</sequence>
<keyword evidence="6 13" id="KW-0479">Metal-binding</keyword>
<evidence type="ECO:0000256" key="14">
    <source>
        <dbReference type="SAM" id="MobiDB-lite"/>
    </source>
</evidence>
<accession>A0AA97K8D3</accession>
<evidence type="ECO:0000313" key="16">
    <source>
        <dbReference type="Proteomes" id="UP001190640"/>
    </source>
</evidence>
<feature type="compositionally biased region" description="Basic and acidic residues" evidence="14">
    <location>
        <begin position="137"/>
        <end position="147"/>
    </location>
</feature>
<dbReference type="GO" id="GO:0001725">
    <property type="term" value="C:stress fiber"/>
    <property type="evidence" value="ECO:0007669"/>
    <property type="project" value="TreeGrafter"/>
</dbReference>
<feature type="domain" description="LIM zinc-binding" evidence="15">
    <location>
        <begin position="409"/>
        <end position="468"/>
    </location>
</feature>
<dbReference type="GO" id="GO:0005925">
    <property type="term" value="C:focal adhesion"/>
    <property type="evidence" value="ECO:0007669"/>
    <property type="project" value="TreeGrafter"/>
</dbReference>
<organism evidence="16 17">
    <name type="scientific">Eublepharis macularius</name>
    <name type="common">Leopard gecko</name>
    <name type="synonym">Cyrtodactylus macularius</name>
    <dbReference type="NCBI Taxonomy" id="481883"/>
    <lineage>
        <taxon>Eukaryota</taxon>
        <taxon>Metazoa</taxon>
        <taxon>Chordata</taxon>
        <taxon>Craniata</taxon>
        <taxon>Vertebrata</taxon>
        <taxon>Euteleostomi</taxon>
        <taxon>Lepidosauria</taxon>
        <taxon>Squamata</taxon>
        <taxon>Bifurcata</taxon>
        <taxon>Gekkota</taxon>
        <taxon>Eublepharidae</taxon>
        <taxon>Eublepharinae</taxon>
        <taxon>Eublepharis</taxon>
    </lineage>
</organism>
<feature type="domain" description="LIM zinc-binding" evidence="15">
    <location>
        <begin position="532"/>
        <end position="599"/>
    </location>
</feature>
<dbReference type="FunFam" id="2.10.110.10:FF:000042">
    <property type="entry name" value="lipoma-preferred partner isoform X1"/>
    <property type="match status" value="1"/>
</dbReference>
<proteinExistence type="inferred from homology"/>
<feature type="compositionally biased region" description="Pro residues" evidence="14">
    <location>
        <begin position="284"/>
        <end position="298"/>
    </location>
</feature>
<evidence type="ECO:0000256" key="5">
    <source>
        <dbReference type="ARBA" id="ARBA00022490"/>
    </source>
</evidence>
<evidence type="ECO:0000256" key="10">
    <source>
        <dbReference type="ARBA" id="ARBA00022949"/>
    </source>
</evidence>
<keyword evidence="12" id="KW-0539">Nucleus</keyword>
<evidence type="ECO:0000256" key="6">
    <source>
        <dbReference type="ARBA" id="ARBA00022723"/>
    </source>
</evidence>
<dbReference type="KEGG" id="emc:129340371"/>
<dbReference type="FunFam" id="2.10.110.10:FF:000047">
    <property type="entry name" value="lipoma-preferred partner isoform X1"/>
    <property type="match status" value="1"/>
</dbReference>
<dbReference type="CTD" id="7205"/>
<evidence type="ECO:0000313" key="17">
    <source>
        <dbReference type="RefSeq" id="XP_054851112.1"/>
    </source>
</evidence>
<dbReference type="RefSeq" id="XP_054851112.1">
    <property type="nucleotide sequence ID" value="XM_054995137.1"/>
</dbReference>
<feature type="region of interest" description="Disordered" evidence="14">
    <location>
        <begin position="350"/>
        <end position="386"/>
    </location>
</feature>
<dbReference type="SUPFAM" id="SSF57716">
    <property type="entry name" value="Glucocorticoid receptor-like (DNA-binding domain)"/>
    <property type="match status" value="4"/>
</dbReference>
<evidence type="ECO:0000259" key="15">
    <source>
        <dbReference type="PROSITE" id="PS50023"/>
    </source>
</evidence>
<comment type="similarity">
    <text evidence="4">Belongs to the zyxin/ajuba family.</text>
</comment>
<dbReference type="GeneID" id="129340371"/>
<evidence type="ECO:0000256" key="2">
    <source>
        <dbReference type="ARBA" id="ARBA00004282"/>
    </source>
</evidence>
<evidence type="ECO:0000256" key="3">
    <source>
        <dbReference type="ARBA" id="ARBA00004496"/>
    </source>
</evidence>
<dbReference type="AlphaFoldDB" id="A0AA97K8D3"/>
<name>A0AA97K8D3_EUBMA</name>